<evidence type="ECO:0000256" key="2">
    <source>
        <dbReference type="SAM" id="SignalP"/>
    </source>
</evidence>
<proteinExistence type="predicted"/>
<organism evidence="3 4">
    <name type="scientific">Aquipluma nitroreducens</name>
    <dbReference type="NCBI Taxonomy" id="2010828"/>
    <lineage>
        <taxon>Bacteria</taxon>
        <taxon>Pseudomonadati</taxon>
        <taxon>Bacteroidota</taxon>
        <taxon>Bacteroidia</taxon>
        <taxon>Marinilabiliales</taxon>
        <taxon>Prolixibacteraceae</taxon>
        <taxon>Aquipluma</taxon>
    </lineage>
</organism>
<dbReference type="KEGG" id="anf:AQPE_0188"/>
<sequence length="164" mass="19255">MKTLKLLVIGTLLLFAGSAKAQISVHVNLGTPPQWGPSGYSDVRYYYLPDVEAYYDVPSSMFIYYNGVTWIHRRSLPTRYRNYDLYNGYKVPMSDYRGDRPYNNFRKHKMQYARGYRGQEQHNIGQRPERENYNNGNYSRNQSSQKASHGNKKNERGHDNGKRK</sequence>
<feature type="signal peptide" evidence="2">
    <location>
        <begin position="1"/>
        <end position="21"/>
    </location>
</feature>
<dbReference type="Proteomes" id="UP001193389">
    <property type="component" value="Chromosome"/>
</dbReference>
<reference evidence="3" key="1">
    <citation type="journal article" date="2020" name="Int. J. Syst. Evol. Microbiol.">
        <title>Aquipluma nitroreducens gen. nov. sp. nov., a novel facultatively anaerobic bacterium isolated from a freshwater lake.</title>
        <authorList>
            <person name="Watanabe M."/>
            <person name="Kojima H."/>
            <person name="Fukui M."/>
        </authorList>
    </citation>
    <scope>NUCLEOTIDE SEQUENCE</scope>
    <source>
        <strain evidence="3">MeG22</strain>
    </source>
</reference>
<gene>
    <name evidence="3" type="ORF">AQPE_0188</name>
</gene>
<dbReference type="EMBL" id="AP018694">
    <property type="protein sequence ID" value="BBE16051.1"/>
    <property type="molecule type" value="Genomic_DNA"/>
</dbReference>
<feature type="compositionally biased region" description="Basic and acidic residues" evidence="1">
    <location>
        <begin position="152"/>
        <end position="164"/>
    </location>
</feature>
<keyword evidence="4" id="KW-1185">Reference proteome</keyword>
<name>A0A5K7S3B3_9BACT</name>
<evidence type="ECO:0000313" key="3">
    <source>
        <dbReference type="EMBL" id="BBE16051.1"/>
    </source>
</evidence>
<accession>A0A5K7S3B3</accession>
<dbReference type="AlphaFoldDB" id="A0A5K7S3B3"/>
<keyword evidence="2" id="KW-0732">Signal</keyword>
<feature type="chain" id="PRO_5024430984" evidence="2">
    <location>
        <begin position="22"/>
        <end position="164"/>
    </location>
</feature>
<evidence type="ECO:0000313" key="4">
    <source>
        <dbReference type="Proteomes" id="UP001193389"/>
    </source>
</evidence>
<evidence type="ECO:0000256" key="1">
    <source>
        <dbReference type="SAM" id="MobiDB-lite"/>
    </source>
</evidence>
<dbReference type="RefSeq" id="WP_318349162.1">
    <property type="nucleotide sequence ID" value="NZ_AP018694.1"/>
</dbReference>
<protein>
    <submittedName>
        <fullName evidence="3">Uncharacterized protein</fullName>
    </submittedName>
</protein>
<feature type="compositionally biased region" description="Polar residues" evidence="1">
    <location>
        <begin position="133"/>
        <end position="148"/>
    </location>
</feature>
<feature type="region of interest" description="Disordered" evidence="1">
    <location>
        <begin position="114"/>
        <end position="164"/>
    </location>
</feature>